<comment type="caution">
    <text evidence="1">The sequence shown here is derived from an EMBL/GenBank/DDBJ whole genome shotgun (WGS) entry which is preliminary data.</text>
</comment>
<accession>A0ACB9J2E3</accession>
<evidence type="ECO:0000313" key="2">
    <source>
        <dbReference type="Proteomes" id="UP001056120"/>
    </source>
</evidence>
<protein>
    <submittedName>
        <fullName evidence="1">Uncharacterized protein</fullName>
    </submittedName>
</protein>
<dbReference type="Proteomes" id="UP001056120">
    <property type="component" value="Linkage Group LG06"/>
</dbReference>
<keyword evidence="2" id="KW-1185">Reference proteome</keyword>
<name>A0ACB9J2E3_9ASTR</name>
<dbReference type="EMBL" id="CM042023">
    <property type="protein sequence ID" value="KAI3813432.1"/>
    <property type="molecule type" value="Genomic_DNA"/>
</dbReference>
<sequence>MLFLLVATSSKAGVVGIAGDRTMARSPSVNRMWPVLEEVEDGGEKMTGFGRKENEPPVLEEKMTGFYVSNPKTHKAGLTWWLEVR</sequence>
<evidence type="ECO:0000313" key="1">
    <source>
        <dbReference type="EMBL" id="KAI3813432.1"/>
    </source>
</evidence>
<organism evidence="1 2">
    <name type="scientific">Smallanthus sonchifolius</name>
    <dbReference type="NCBI Taxonomy" id="185202"/>
    <lineage>
        <taxon>Eukaryota</taxon>
        <taxon>Viridiplantae</taxon>
        <taxon>Streptophyta</taxon>
        <taxon>Embryophyta</taxon>
        <taxon>Tracheophyta</taxon>
        <taxon>Spermatophyta</taxon>
        <taxon>Magnoliopsida</taxon>
        <taxon>eudicotyledons</taxon>
        <taxon>Gunneridae</taxon>
        <taxon>Pentapetalae</taxon>
        <taxon>asterids</taxon>
        <taxon>campanulids</taxon>
        <taxon>Asterales</taxon>
        <taxon>Asteraceae</taxon>
        <taxon>Asteroideae</taxon>
        <taxon>Heliantheae alliance</taxon>
        <taxon>Millerieae</taxon>
        <taxon>Smallanthus</taxon>
    </lineage>
</organism>
<reference evidence="1 2" key="2">
    <citation type="journal article" date="2022" name="Mol. Ecol. Resour.">
        <title>The genomes of chicory, endive, great burdock and yacon provide insights into Asteraceae paleo-polyploidization history and plant inulin production.</title>
        <authorList>
            <person name="Fan W."/>
            <person name="Wang S."/>
            <person name="Wang H."/>
            <person name="Wang A."/>
            <person name="Jiang F."/>
            <person name="Liu H."/>
            <person name="Zhao H."/>
            <person name="Xu D."/>
            <person name="Zhang Y."/>
        </authorList>
    </citation>
    <scope>NUCLEOTIDE SEQUENCE [LARGE SCALE GENOMIC DNA]</scope>
    <source>
        <strain evidence="2">cv. Yunnan</strain>
        <tissue evidence="1">Leaves</tissue>
    </source>
</reference>
<gene>
    <name evidence="1" type="ORF">L1987_18155</name>
</gene>
<proteinExistence type="predicted"/>
<reference evidence="2" key="1">
    <citation type="journal article" date="2022" name="Mol. Ecol. Resour.">
        <title>The genomes of chicory, endive, great burdock and yacon provide insights into Asteraceae palaeo-polyploidization history and plant inulin production.</title>
        <authorList>
            <person name="Fan W."/>
            <person name="Wang S."/>
            <person name="Wang H."/>
            <person name="Wang A."/>
            <person name="Jiang F."/>
            <person name="Liu H."/>
            <person name="Zhao H."/>
            <person name="Xu D."/>
            <person name="Zhang Y."/>
        </authorList>
    </citation>
    <scope>NUCLEOTIDE SEQUENCE [LARGE SCALE GENOMIC DNA]</scope>
    <source>
        <strain evidence="2">cv. Yunnan</strain>
    </source>
</reference>